<keyword evidence="4" id="KW-1185">Reference proteome</keyword>
<name>A0A3P6QIP8_CYLGO</name>
<dbReference type="AlphaFoldDB" id="A0A3P6QIP8"/>
<dbReference type="PANTHER" id="PTHR45632">
    <property type="entry name" value="LD33804P"/>
    <property type="match status" value="1"/>
</dbReference>
<evidence type="ECO:0000259" key="2">
    <source>
        <dbReference type="Pfam" id="PF07707"/>
    </source>
</evidence>
<dbReference type="Pfam" id="PF01344">
    <property type="entry name" value="Kelch_1"/>
    <property type="match status" value="1"/>
</dbReference>
<gene>
    <name evidence="3" type="ORF">CGOC_LOCUS1611</name>
</gene>
<keyword evidence="1" id="KW-0880">Kelch repeat</keyword>
<sequence>MHFRLTMEQLRRLLDDDRLNVRSEDEVLDIMEAWIDACDGRQDSRDKLLGAVRVDGLSAEKKSIFVAENRLQLLCQKSVRPPRDQLVMFGGWYGGRTHSRIDIYDEVNVEMHYPMLTLSVQMRKEWKPLCDLSLIHPIAYHGAVVLNDELYVIGGTDGENHYSTVMKMNMFGEWTEVAPMYETR</sequence>
<accession>A0A3P6QIP8</accession>
<dbReference type="InterPro" id="IPR006652">
    <property type="entry name" value="Kelch_1"/>
</dbReference>
<evidence type="ECO:0000313" key="4">
    <source>
        <dbReference type="Proteomes" id="UP000271889"/>
    </source>
</evidence>
<organism evidence="3 4">
    <name type="scientific">Cylicostephanus goldi</name>
    <name type="common">Nematode worm</name>
    <dbReference type="NCBI Taxonomy" id="71465"/>
    <lineage>
        <taxon>Eukaryota</taxon>
        <taxon>Metazoa</taxon>
        <taxon>Ecdysozoa</taxon>
        <taxon>Nematoda</taxon>
        <taxon>Chromadorea</taxon>
        <taxon>Rhabditida</taxon>
        <taxon>Rhabditina</taxon>
        <taxon>Rhabditomorpha</taxon>
        <taxon>Strongyloidea</taxon>
        <taxon>Strongylidae</taxon>
        <taxon>Cylicostephanus</taxon>
    </lineage>
</organism>
<dbReference type="Gene3D" id="1.25.40.420">
    <property type="match status" value="1"/>
</dbReference>
<evidence type="ECO:0000256" key="1">
    <source>
        <dbReference type="ARBA" id="ARBA00022441"/>
    </source>
</evidence>
<reference evidence="3 4" key="1">
    <citation type="submission" date="2018-11" db="EMBL/GenBank/DDBJ databases">
        <authorList>
            <consortium name="Pathogen Informatics"/>
        </authorList>
    </citation>
    <scope>NUCLEOTIDE SEQUENCE [LARGE SCALE GENOMIC DNA]</scope>
</reference>
<dbReference type="InterPro" id="IPR011705">
    <property type="entry name" value="BACK"/>
</dbReference>
<dbReference type="OrthoDB" id="5775046at2759"/>
<dbReference type="PANTHER" id="PTHR45632:SF17">
    <property type="entry name" value="KELCH-LIKE PROTEIN 31"/>
    <property type="match status" value="1"/>
</dbReference>
<feature type="domain" description="BACK" evidence="2">
    <location>
        <begin position="3"/>
        <end position="60"/>
    </location>
</feature>
<dbReference type="EMBL" id="UYRV01003138">
    <property type="protein sequence ID" value="VDK49822.1"/>
    <property type="molecule type" value="Genomic_DNA"/>
</dbReference>
<dbReference type="Proteomes" id="UP000271889">
    <property type="component" value="Unassembled WGS sequence"/>
</dbReference>
<dbReference type="InterPro" id="IPR015915">
    <property type="entry name" value="Kelch-typ_b-propeller"/>
</dbReference>
<evidence type="ECO:0000313" key="3">
    <source>
        <dbReference type="EMBL" id="VDK49822.1"/>
    </source>
</evidence>
<protein>
    <recommendedName>
        <fullName evidence="2">BACK domain-containing protein</fullName>
    </recommendedName>
</protein>
<dbReference type="SUPFAM" id="SSF117281">
    <property type="entry name" value="Kelch motif"/>
    <property type="match status" value="1"/>
</dbReference>
<proteinExistence type="predicted"/>
<dbReference type="Gene3D" id="2.120.10.80">
    <property type="entry name" value="Kelch-type beta propeller"/>
    <property type="match status" value="1"/>
</dbReference>
<dbReference type="Pfam" id="PF07707">
    <property type="entry name" value="BACK"/>
    <property type="match status" value="1"/>
</dbReference>